<evidence type="ECO:0000313" key="3">
    <source>
        <dbReference type="Proteomes" id="UP001234216"/>
    </source>
</evidence>
<dbReference type="EMBL" id="JAUSZV010000005">
    <property type="protein sequence ID" value="MDQ0912286.1"/>
    <property type="molecule type" value="Genomic_DNA"/>
</dbReference>
<sequence>MEAHHRERNGQRETLPRRGLLDAAVAHQDGVRGRHVERQPTVPPLAGVTPRPAASVRVTVSDDQPDSSIRPPRPGCVS</sequence>
<accession>A0AAW8FQD3</accession>
<protein>
    <submittedName>
        <fullName evidence="2">Uncharacterized protein</fullName>
    </submittedName>
</protein>
<name>A0AAW8FQD3_9ACTN</name>
<gene>
    <name evidence="2" type="ORF">QFZ22_008271</name>
</gene>
<evidence type="ECO:0000256" key="1">
    <source>
        <dbReference type="SAM" id="MobiDB-lite"/>
    </source>
</evidence>
<comment type="caution">
    <text evidence="2">The sequence shown here is derived from an EMBL/GenBank/DDBJ whole genome shotgun (WGS) entry which is preliminary data.</text>
</comment>
<feature type="region of interest" description="Disordered" evidence="1">
    <location>
        <begin position="1"/>
        <end position="20"/>
    </location>
</feature>
<proteinExistence type="predicted"/>
<dbReference type="AlphaFoldDB" id="A0AAW8FQD3"/>
<dbReference type="Proteomes" id="UP001234216">
    <property type="component" value="Unassembled WGS sequence"/>
</dbReference>
<evidence type="ECO:0000313" key="2">
    <source>
        <dbReference type="EMBL" id="MDQ0912286.1"/>
    </source>
</evidence>
<reference evidence="2" key="1">
    <citation type="submission" date="2023-07" db="EMBL/GenBank/DDBJ databases">
        <title>Comparative genomics of wheat-associated soil bacteria to identify genetic determinants of phenazine resistance.</title>
        <authorList>
            <person name="Mouncey N."/>
        </authorList>
    </citation>
    <scope>NUCLEOTIDE SEQUENCE</scope>
    <source>
        <strain evidence="2">V4I22</strain>
    </source>
</reference>
<organism evidence="2 3">
    <name type="scientific">Streptomyces canus</name>
    <dbReference type="NCBI Taxonomy" id="58343"/>
    <lineage>
        <taxon>Bacteria</taxon>
        <taxon>Bacillati</taxon>
        <taxon>Actinomycetota</taxon>
        <taxon>Actinomycetes</taxon>
        <taxon>Kitasatosporales</taxon>
        <taxon>Streptomycetaceae</taxon>
        <taxon>Streptomyces</taxon>
        <taxon>Streptomyces aurantiacus group</taxon>
    </lineage>
</organism>
<feature type="region of interest" description="Disordered" evidence="1">
    <location>
        <begin position="28"/>
        <end position="78"/>
    </location>
</feature>
<feature type="compositionally biased region" description="Basic and acidic residues" evidence="1">
    <location>
        <begin position="29"/>
        <end position="38"/>
    </location>
</feature>